<comment type="cofactor">
    <cofactor evidence="1">
        <name>[4Fe-4S] cluster</name>
        <dbReference type="ChEBI" id="CHEBI:49883"/>
    </cofactor>
</comment>
<dbReference type="SMART" id="SM00876">
    <property type="entry name" value="BATS"/>
    <property type="match status" value="1"/>
</dbReference>
<keyword evidence="2" id="KW-0408">Iron</keyword>
<protein>
    <recommendedName>
        <fullName evidence="3">Biotin and thiamin synthesis-associated domain-containing protein</fullName>
    </recommendedName>
</protein>
<keyword evidence="2" id="KW-0004">4Fe-4S</keyword>
<dbReference type="InterPro" id="IPR058240">
    <property type="entry name" value="rSAM_sf"/>
</dbReference>
<dbReference type="Gene3D" id="3.20.20.70">
    <property type="entry name" value="Aldolase class I"/>
    <property type="match status" value="1"/>
</dbReference>
<comment type="caution">
    <text evidence="4">The sequence shown here is derived from an EMBL/GenBank/DDBJ whole genome shotgun (WGS) entry which is preliminary data.</text>
</comment>
<accession>A0ABW1YH74</accession>
<evidence type="ECO:0000259" key="3">
    <source>
        <dbReference type="SMART" id="SM00876"/>
    </source>
</evidence>
<sequence>MLALFRLANPRAEIRASAGRELHLRSLQPLALLAANSIFLGDYLTERGQSAQQDWQMLSDLGLRPQQTMPAPAGLGD</sequence>
<evidence type="ECO:0000313" key="4">
    <source>
        <dbReference type="EMBL" id="MFC6592793.1"/>
    </source>
</evidence>
<evidence type="ECO:0000256" key="2">
    <source>
        <dbReference type="ARBA" id="ARBA00022485"/>
    </source>
</evidence>
<evidence type="ECO:0000256" key="1">
    <source>
        <dbReference type="ARBA" id="ARBA00001966"/>
    </source>
</evidence>
<gene>
    <name evidence="4" type="ORF">ACFP81_12825</name>
</gene>
<dbReference type="InterPro" id="IPR010722">
    <property type="entry name" value="BATS_dom"/>
</dbReference>
<organism evidence="4 5">
    <name type="scientific">Deinococcus lacus</name>
    <dbReference type="NCBI Taxonomy" id="392561"/>
    <lineage>
        <taxon>Bacteria</taxon>
        <taxon>Thermotogati</taxon>
        <taxon>Deinococcota</taxon>
        <taxon>Deinococci</taxon>
        <taxon>Deinococcales</taxon>
        <taxon>Deinococcaceae</taxon>
        <taxon>Deinococcus</taxon>
    </lineage>
</organism>
<feature type="domain" description="Biotin and thiamin synthesis-associated" evidence="3">
    <location>
        <begin position="1"/>
        <end position="65"/>
    </location>
</feature>
<dbReference type="Proteomes" id="UP001596297">
    <property type="component" value="Unassembled WGS sequence"/>
</dbReference>
<evidence type="ECO:0000313" key="5">
    <source>
        <dbReference type="Proteomes" id="UP001596297"/>
    </source>
</evidence>
<keyword evidence="2" id="KW-0479">Metal-binding</keyword>
<dbReference type="Pfam" id="PF06968">
    <property type="entry name" value="BATS"/>
    <property type="match status" value="1"/>
</dbReference>
<name>A0ABW1YH74_9DEIO</name>
<dbReference type="PANTHER" id="PTHR22976:SF2">
    <property type="entry name" value="BIOTIN SYNTHASE, MITOCHONDRIAL"/>
    <property type="match status" value="1"/>
</dbReference>
<dbReference type="InterPro" id="IPR002684">
    <property type="entry name" value="Biotin_synth/BioAB"/>
</dbReference>
<dbReference type="RefSeq" id="WP_380083915.1">
    <property type="nucleotide sequence ID" value="NZ_JBHSWD010000002.1"/>
</dbReference>
<reference evidence="5" key="1">
    <citation type="journal article" date="2019" name="Int. J. Syst. Evol. Microbiol.">
        <title>The Global Catalogue of Microorganisms (GCM) 10K type strain sequencing project: providing services to taxonomists for standard genome sequencing and annotation.</title>
        <authorList>
            <consortium name="The Broad Institute Genomics Platform"/>
            <consortium name="The Broad Institute Genome Sequencing Center for Infectious Disease"/>
            <person name="Wu L."/>
            <person name="Ma J."/>
        </authorList>
    </citation>
    <scope>NUCLEOTIDE SEQUENCE [LARGE SCALE GENOMIC DNA]</scope>
    <source>
        <strain evidence="5">CGMCC 1.15772</strain>
    </source>
</reference>
<dbReference type="PANTHER" id="PTHR22976">
    <property type="entry name" value="BIOTIN SYNTHASE"/>
    <property type="match status" value="1"/>
</dbReference>
<dbReference type="EMBL" id="JBHSWD010000002">
    <property type="protein sequence ID" value="MFC6592793.1"/>
    <property type="molecule type" value="Genomic_DNA"/>
</dbReference>
<keyword evidence="5" id="KW-1185">Reference proteome</keyword>
<keyword evidence="2" id="KW-0411">Iron-sulfur</keyword>
<dbReference type="SUPFAM" id="SSF102114">
    <property type="entry name" value="Radical SAM enzymes"/>
    <property type="match status" value="1"/>
</dbReference>
<proteinExistence type="predicted"/>
<dbReference type="InterPro" id="IPR013785">
    <property type="entry name" value="Aldolase_TIM"/>
</dbReference>